<dbReference type="InterPro" id="IPR011335">
    <property type="entry name" value="Restrct_endonuc-II-like"/>
</dbReference>
<dbReference type="Gene3D" id="3.40.960.10">
    <property type="entry name" value="VSR Endonuclease"/>
    <property type="match status" value="1"/>
</dbReference>
<sequence>MTSAGAAVTAVRAVAFAHAAETAQYGPFLADLAIGALARRGPRTRRHPPEVRVLGLARVLAASFGRPACALLLQAPDDLDESEALALVRAAQWLVDCGRLAVWICGESLPAIDWLSEIAVARPGRETVVAGSAPAVSSVRPREPIDENPRPRRERSARRSQRHIVVGKPHPTSRAEVVLEAVLADRAWAAGRAWNHTIRPGPLVNPVRVDLLWKRERCIVEIDGDDHRAAGKYAEDRHRDVMLQLNGYAVLRFTNTQVLDDIENVLALLQQFLANRRRAGKGN</sequence>
<proteinExistence type="predicted"/>
<dbReference type="Proteomes" id="UP000482960">
    <property type="component" value="Unassembled WGS sequence"/>
</dbReference>
<evidence type="ECO:0000256" key="2">
    <source>
        <dbReference type="SAM" id="SignalP"/>
    </source>
</evidence>
<reference evidence="4 5" key="1">
    <citation type="submission" date="2020-03" db="EMBL/GenBank/DDBJ databases">
        <title>Whole genome shotgun sequence of Phytohabitans rumicis NBRC 108638.</title>
        <authorList>
            <person name="Komaki H."/>
            <person name="Tamura T."/>
        </authorList>
    </citation>
    <scope>NUCLEOTIDE SEQUENCE [LARGE SCALE GENOMIC DNA]</scope>
    <source>
        <strain evidence="4 5">NBRC 108638</strain>
    </source>
</reference>
<feature type="domain" description="DUF559" evidence="3">
    <location>
        <begin position="209"/>
        <end position="273"/>
    </location>
</feature>
<name>A0A6V8KXY2_9ACTN</name>
<gene>
    <name evidence="4" type="ORF">Prum_011900</name>
</gene>
<keyword evidence="5" id="KW-1185">Reference proteome</keyword>
<feature type="compositionally biased region" description="Basic residues" evidence="1">
    <location>
        <begin position="152"/>
        <end position="162"/>
    </location>
</feature>
<comment type="caution">
    <text evidence="4">The sequence shown here is derived from an EMBL/GenBank/DDBJ whole genome shotgun (WGS) entry which is preliminary data.</text>
</comment>
<organism evidence="4 5">
    <name type="scientific">Phytohabitans rumicis</name>
    <dbReference type="NCBI Taxonomy" id="1076125"/>
    <lineage>
        <taxon>Bacteria</taxon>
        <taxon>Bacillati</taxon>
        <taxon>Actinomycetota</taxon>
        <taxon>Actinomycetes</taxon>
        <taxon>Micromonosporales</taxon>
        <taxon>Micromonosporaceae</taxon>
    </lineage>
</organism>
<dbReference type="InterPro" id="IPR007569">
    <property type="entry name" value="DUF559"/>
</dbReference>
<dbReference type="PANTHER" id="PTHR38590">
    <property type="entry name" value="BLL0828 PROTEIN"/>
    <property type="match status" value="1"/>
</dbReference>
<evidence type="ECO:0000259" key="3">
    <source>
        <dbReference type="Pfam" id="PF04480"/>
    </source>
</evidence>
<evidence type="ECO:0000256" key="1">
    <source>
        <dbReference type="SAM" id="MobiDB-lite"/>
    </source>
</evidence>
<feature type="region of interest" description="Disordered" evidence="1">
    <location>
        <begin position="132"/>
        <end position="162"/>
    </location>
</feature>
<feature type="chain" id="PRO_5039657021" description="DUF559 domain-containing protein" evidence="2">
    <location>
        <begin position="20"/>
        <end position="283"/>
    </location>
</feature>
<dbReference type="Pfam" id="PF04480">
    <property type="entry name" value="DUF559"/>
    <property type="match status" value="1"/>
</dbReference>
<evidence type="ECO:0000313" key="4">
    <source>
        <dbReference type="EMBL" id="GFJ87548.1"/>
    </source>
</evidence>
<dbReference type="SUPFAM" id="SSF52980">
    <property type="entry name" value="Restriction endonuclease-like"/>
    <property type="match status" value="1"/>
</dbReference>
<reference evidence="4 5" key="2">
    <citation type="submission" date="2020-03" db="EMBL/GenBank/DDBJ databases">
        <authorList>
            <person name="Ichikawa N."/>
            <person name="Kimura A."/>
            <person name="Kitahashi Y."/>
            <person name="Uohara A."/>
        </authorList>
    </citation>
    <scope>NUCLEOTIDE SEQUENCE [LARGE SCALE GENOMIC DNA]</scope>
    <source>
        <strain evidence="4 5">NBRC 108638</strain>
    </source>
</reference>
<feature type="signal peptide" evidence="2">
    <location>
        <begin position="1"/>
        <end position="19"/>
    </location>
</feature>
<keyword evidence="2" id="KW-0732">Signal</keyword>
<evidence type="ECO:0000313" key="5">
    <source>
        <dbReference type="Proteomes" id="UP000482960"/>
    </source>
</evidence>
<protein>
    <recommendedName>
        <fullName evidence="3">DUF559 domain-containing protein</fullName>
    </recommendedName>
</protein>
<feature type="compositionally biased region" description="Basic and acidic residues" evidence="1">
    <location>
        <begin position="140"/>
        <end position="151"/>
    </location>
</feature>
<dbReference type="EMBL" id="BLPG01000001">
    <property type="protein sequence ID" value="GFJ87548.1"/>
    <property type="molecule type" value="Genomic_DNA"/>
</dbReference>
<dbReference type="AlphaFoldDB" id="A0A6V8KXY2"/>
<dbReference type="InterPro" id="IPR047216">
    <property type="entry name" value="Endonuclease_DUF559_bact"/>
</dbReference>
<accession>A0A6V8KXY2</accession>
<dbReference type="PANTHER" id="PTHR38590:SF1">
    <property type="entry name" value="BLL0828 PROTEIN"/>
    <property type="match status" value="1"/>
</dbReference>